<dbReference type="Pfam" id="PF00106">
    <property type="entry name" value="adh_short"/>
    <property type="match status" value="1"/>
</dbReference>
<feature type="non-terminal residue" evidence="3">
    <location>
        <position position="148"/>
    </location>
</feature>
<dbReference type="SUPFAM" id="SSF51735">
    <property type="entry name" value="NAD(P)-binding Rossmann-fold domains"/>
    <property type="match status" value="1"/>
</dbReference>
<protein>
    <recommendedName>
        <fullName evidence="4">Short-chain dehydrogenase/reductase SDR</fullName>
    </recommendedName>
</protein>
<dbReference type="Gene3D" id="3.40.50.720">
    <property type="entry name" value="NAD(P)-binding Rossmann-like Domain"/>
    <property type="match status" value="1"/>
</dbReference>
<dbReference type="InterPro" id="IPR036291">
    <property type="entry name" value="NAD(P)-bd_dom_sf"/>
</dbReference>
<dbReference type="GO" id="GO:0016020">
    <property type="term" value="C:membrane"/>
    <property type="evidence" value="ECO:0007669"/>
    <property type="project" value="TreeGrafter"/>
</dbReference>
<evidence type="ECO:0000256" key="2">
    <source>
        <dbReference type="ARBA" id="ARBA00023002"/>
    </source>
</evidence>
<dbReference type="PRINTS" id="PR00081">
    <property type="entry name" value="GDHRDH"/>
</dbReference>
<gene>
    <name evidence="3" type="ORF">METZ01_LOCUS274083</name>
</gene>
<evidence type="ECO:0000313" key="3">
    <source>
        <dbReference type="EMBL" id="SVC21229.1"/>
    </source>
</evidence>
<comment type="similarity">
    <text evidence="1">Belongs to the short-chain dehydrogenases/reductases (SDR) family.</text>
</comment>
<evidence type="ECO:0000256" key="1">
    <source>
        <dbReference type="ARBA" id="ARBA00006484"/>
    </source>
</evidence>
<evidence type="ECO:0008006" key="4">
    <source>
        <dbReference type="Google" id="ProtNLM"/>
    </source>
</evidence>
<sequence>MGNNTKSSQLTGKTALITGAGRGIGRVVAVNMASEGAEVVLTARTESQLMETAKMINGYGIKPHVFVSDLANDQSINALIEHVEANFSQLDILVNNAGVTHSGSINETATASWDQCMAVNARAPFILCRELLAPLKKSEAGYIINVAS</sequence>
<accession>A0A382KAL7</accession>
<dbReference type="InterPro" id="IPR002347">
    <property type="entry name" value="SDR_fam"/>
</dbReference>
<organism evidence="3">
    <name type="scientific">marine metagenome</name>
    <dbReference type="NCBI Taxonomy" id="408172"/>
    <lineage>
        <taxon>unclassified sequences</taxon>
        <taxon>metagenomes</taxon>
        <taxon>ecological metagenomes</taxon>
    </lineage>
</organism>
<dbReference type="PRINTS" id="PR00080">
    <property type="entry name" value="SDRFAMILY"/>
</dbReference>
<reference evidence="3" key="1">
    <citation type="submission" date="2018-05" db="EMBL/GenBank/DDBJ databases">
        <authorList>
            <person name="Lanie J.A."/>
            <person name="Ng W.-L."/>
            <person name="Kazmierczak K.M."/>
            <person name="Andrzejewski T.M."/>
            <person name="Davidsen T.M."/>
            <person name="Wayne K.J."/>
            <person name="Tettelin H."/>
            <person name="Glass J.I."/>
            <person name="Rusch D."/>
            <person name="Podicherti R."/>
            <person name="Tsui H.-C.T."/>
            <person name="Winkler M.E."/>
        </authorList>
    </citation>
    <scope>NUCLEOTIDE SEQUENCE</scope>
</reference>
<dbReference type="EMBL" id="UINC01079330">
    <property type="protein sequence ID" value="SVC21229.1"/>
    <property type="molecule type" value="Genomic_DNA"/>
</dbReference>
<dbReference type="GO" id="GO:0016491">
    <property type="term" value="F:oxidoreductase activity"/>
    <property type="evidence" value="ECO:0007669"/>
    <property type="project" value="UniProtKB-KW"/>
</dbReference>
<dbReference type="AlphaFoldDB" id="A0A382KAL7"/>
<keyword evidence="2" id="KW-0560">Oxidoreductase</keyword>
<dbReference type="PANTHER" id="PTHR44196">
    <property type="entry name" value="DEHYDROGENASE/REDUCTASE SDR FAMILY MEMBER 7B"/>
    <property type="match status" value="1"/>
</dbReference>
<proteinExistence type="inferred from homology"/>
<dbReference type="CDD" id="cd05233">
    <property type="entry name" value="SDR_c"/>
    <property type="match status" value="1"/>
</dbReference>
<name>A0A382KAL7_9ZZZZ</name>
<dbReference type="PANTHER" id="PTHR44196:SF1">
    <property type="entry name" value="DEHYDROGENASE_REDUCTASE SDR FAMILY MEMBER 7B"/>
    <property type="match status" value="1"/>
</dbReference>